<dbReference type="Proteomes" id="UP000219452">
    <property type="component" value="Unassembled WGS sequence"/>
</dbReference>
<reference evidence="3" key="1">
    <citation type="submission" date="2017-09" db="EMBL/GenBank/DDBJ databases">
        <authorList>
            <person name="Varghese N."/>
            <person name="Submissions S."/>
        </authorList>
    </citation>
    <scope>NUCLEOTIDE SEQUENCE [LARGE SCALE GENOMIC DNA]</scope>
    <source>
        <strain evidence="3">DSM 29961</strain>
    </source>
</reference>
<dbReference type="SUPFAM" id="SSF51735">
    <property type="entry name" value="NAD(P)-binding Rossmann-fold domains"/>
    <property type="match status" value="1"/>
</dbReference>
<dbReference type="Gene3D" id="3.40.50.720">
    <property type="entry name" value="NAD(P)-binding Rossmann-like Domain"/>
    <property type="match status" value="1"/>
</dbReference>
<dbReference type="EMBL" id="OCNH01000007">
    <property type="protein sequence ID" value="SOD97529.1"/>
    <property type="molecule type" value="Genomic_DNA"/>
</dbReference>
<organism evidence="2 3">
    <name type="scientific">Spirosoma fluviale</name>
    <dbReference type="NCBI Taxonomy" id="1597977"/>
    <lineage>
        <taxon>Bacteria</taxon>
        <taxon>Pseudomonadati</taxon>
        <taxon>Bacteroidota</taxon>
        <taxon>Cytophagia</taxon>
        <taxon>Cytophagales</taxon>
        <taxon>Cytophagaceae</taxon>
        <taxon>Spirosoma</taxon>
    </lineage>
</organism>
<feature type="domain" description="CoA-binding" evidence="1">
    <location>
        <begin position="8"/>
        <end position="120"/>
    </location>
</feature>
<proteinExistence type="predicted"/>
<accession>A0A286GR42</accession>
<gene>
    <name evidence="2" type="ORF">SAMN06269250_5825</name>
</gene>
<dbReference type="Pfam" id="PF13380">
    <property type="entry name" value="CoA_binding_2"/>
    <property type="match status" value="1"/>
</dbReference>
<dbReference type="AlphaFoldDB" id="A0A286GR42"/>
<sequence>MDMDTSLKKTLIVGATEKEGRYANLAAYRLLRHGHEIALVGLKEGQIEGRPIQVGQPALENIDTVTMYVGPRNQPPLYDYIKSLKPRRVIFNPGAENPEFERQLKAEGIEPIEACTLVMLSVGTY</sequence>
<dbReference type="InterPro" id="IPR003781">
    <property type="entry name" value="CoA-bd"/>
</dbReference>
<protein>
    <recommendedName>
        <fullName evidence="1">CoA-binding domain-containing protein</fullName>
    </recommendedName>
</protein>
<dbReference type="InterPro" id="IPR036291">
    <property type="entry name" value="NAD(P)-bd_dom_sf"/>
</dbReference>
<evidence type="ECO:0000313" key="3">
    <source>
        <dbReference type="Proteomes" id="UP000219452"/>
    </source>
</evidence>
<evidence type="ECO:0000259" key="1">
    <source>
        <dbReference type="Pfam" id="PF13380"/>
    </source>
</evidence>
<name>A0A286GR42_9BACT</name>
<evidence type="ECO:0000313" key="2">
    <source>
        <dbReference type="EMBL" id="SOD97529.1"/>
    </source>
</evidence>
<keyword evidence="3" id="KW-1185">Reference proteome</keyword>